<proteinExistence type="predicted"/>
<dbReference type="KEGG" id="spir:CWM47_37520"/>
<keyword evidence="1" id="KW-0472">Membrane</keyword>
<keyword evidence="1" id="KW-0812">Transmembrane</keyword>
<keyword evidence="3" id="KW-1185">Reference proteome</keyword>
<evidence type="ECO:0000256" key="1">
    <source>
        <dbReference type="SAM" id="Phobius"/>
    </source>
</evidence>
<sequence length="174" mass="20007">MAVHLMEITPYIAFIRFVLVIVDIIVYIRDSKPTRNHMASKPDRTLLLDTTRPETRKQVFEAIRALEGSYTIDLTRKRWRVGNGQRGYYWGYMVTEVSKLIDKDREQTDKALNAMFLSEPWEVAGQTVTVVRSLSDLDPAGAAQYFDEVAAWVFNTYGVRLDAPDSSKRKDQLV</sequence>
<dbReference type="RefSeq" id="WP_100993579.1">
    <property type="nucleotide sequence ID" value="NZ_CP025096.1"/>
</dbReference>
<evidence type="ECO:0000313" key="3">
    <source>
        <dbReference type="Proteomes" id="UP000232883"/>
    </source>
</evidence>
<feature type="transmembrane region" description="Helical" evidence="1">
    <location>
        <begin position="12"/>
        <end position="28"/>
    </location>
</feature>
<dbReference type="EMBL" id="CP025096">
    <property type="protein sequence ID" value="AUD07027.1"/>
    <property type="molecule type" value="Genomic_DNA"/>
</dbReference>
<evidence type="ECO:0000313" key="2">
    <source>
        <dbReference type="EMBL" id="AUD07027.1"/>
    </source>
</evidence>
<reference evidence="2 3" key="1">
    <citation type="submission" date="2017-11" db="EMBL/GenBank/DDBJ databases">
        <title>Taxonomic description and genome sequences of Spirosoma HA7 sp. nov., isolated from pollen microhabitat of Corylus avellana.</title>
        <authorList>
            <person name="Ambika Manirajan B."/>
            <person name="Suarez C."/>
            <person name="Ratering S."/>
            <person name="Geissler-Plaum R."/>
            <person name="Cardinale M."/>
            <person name="Sylvia S."/>
        </authorList>
    </citation>
    <scope>NUCLEOTIDE SEQUENCE [LARGE SCALE GENOMIC DNA]</scope>
    <source>
        <strain evidence="2 3">HA7</strain>
    </source>
</reference>
<dbReference type="AlphaFoldDB" id="A0A2K8ZAW5"/>
<dbReference type="OrthoDB" id="9835913at2"/>
<gene>
    <name evidence="2" type="ORF">CWM47_37520</name>
</gene>
<dbReference type="Proteomes" id="UP000232883">
    <property type="component" value="Chromosome"/>
</dbReference>
<name>A0A2K8ZAW5_9BACT</name>
<keyword evidence="1" id="KW-1133">Transmembrane helix</keyword>
<accession>A0A2K8ZAW5</accession>
<protein>
    <submittedName>
        <fullName evidence="2">Uncharacterized protein</fullName>
    </submittedName>
</protein>
<organism evidence="2 3">
    <name type="scientific">Spirosoma pollinicola</name>
    <dbReference type="NCBI Taxonomy" id="2057025"/>
    <lineage>
        <taxon>Bacteria</taxon>
        <taxon>Pseudomonadati</taxon>
        <taxon>Bacteroidota</taxon>
        <taxon>Cytophagia</taxon>
        <taxon>Cytophagales</taxon>
        <taxon>Cytophagaceae</taxon>
        <taxon>Spirosoma</taxon>
    </lineage>
</organism>